<feature type="domain" description="Peptidase M16 N-terminal" evidence="1">
    <location>
        <begin position="46"/>
        <end position="149"/>
    </location>
</feature>
<dbReference type="InterPro" id="IPR050361">
    <property type="entry name" value="MPP/UQCRC_Complex"/>
</dbReference>
<dbReference type="PANTHER" id="PTHR11851:SF224">
    <property type="entry name" value="PROCESSING PROTEASE"/>
    <property type="match status" value="1"/>
</dbReference>
<dbReference type="InterPro" id="IPR011765">
    <property type="entry name" value="Pept_M16_N"/>
</dbReference>
<accession>A0ABW7NBS1</accession>
<dbReference type="Pfam" id="PF05193">
    <property type="entry name" value="Peptidase_M16_C"/>
    <property type="match status" value="1"/>
</dbReference>
<feature type="domain" description="Peptidase M16 C-terminal" evidence="2">
    <location>
        <begin position="180"/>
        <end position="350"/>
    </location>
</feature>
<dbReference type="InterPro" id="IPR011249">
    <property type="entry name" value="Metalloenz_LuxS/M16"/>
</dbReference>
<sequence length="417" mass="47388">MPNRSVAPEATAVARPNLPQPKEIMLGNIPLTVVNQGLQPLVLFEIAVPVGRWEEPSPGLAFYLFKMLTEGTKSKSSEQIAEAFDFFGSHLEVTPTLDGVSIKLYTLNKFFPALLELLVEMLTESVFPEGEFNTLKQIRIEQVRQQHAKNNAFANLKFREMLFGKEHPYGLLMDVEMVEKVTYQDLLHFKNALLTAPRLFISGLVTDEEIGAIERFFGNVGFHASQPVNNHPLETTSYLEVTREDSTQASIRLGKVMIDRTHPDIHLLKITNELLGGFFGSRLMKNIREKKGLTYGIHSSLVHLQNASYWTISSEILREKTELAHQEILKEISRLKSETPTAEEFKMVVNYMKGKFLNSFDSPFSSHEMIKGLKQAGLTEQYFYNFLDTLDTVQPENLCEMATQYFGEDDLIFLKVV</sequence>
<evidence type="ECO:0000259" key="2">
    <source>
        <dbReference type="Pfam" id="PF05193"/>
    </source>
</evidence>
<dbReference type="Gene3D" id="3.30.830.10">
    <property type="entry name" value="Metalloenzyme, LuxS/M16 peptidase-like"/>
    <property type="match status" value="2"/>
</dbReference>
<gene>
    <name evidence="3" type="ORF">ACHKAR_16630</name>
</gene>
<dbReference type="SUPFAM" id="SSF63411">
    <property type="entry name" value="LuxS/MPP-like metallohydrolase"/>
    <property type="match status" value="2"/>
</dbReference>
<reference evidence="3 4" key="1">
    <citation type="journal article" date="2013" name="Int. J. Syst. Evol. Microbiol.">
        <title>Marinoscillum luteum sp. nov., isolated from marine sediment.</title>
        <authorList>
            <person name="Cha I.T."/>
            <person name="Park S.J."/>
            <person name="Kim S.J."/>
            <person name="Kim J.G."/>
            <person name="Jung M.Y."/>
            <person name="Shin K.S."/>
            <person name="Kwon K.K."/>
            <person name="Yang S.H."/>
            <person name="Seo Y.S."/>
            <person name="Rhee S.K."/>
        </authorList>
    </citation>
    <scope>NUCLEOTIDE SEQUENCE [LARGE SCALE GENOMIC DNA]</scope>
    <source>
        <strain evidence="3 4">KCTC 23939</strain>
    </source>
</reference>
<dbReference type="Proteomes" id="UP001610063">
    <property type="component" value="Unassembled WGS sequence"/>
</dbReference>
<evidence type="ECO:0000259" key="1">
    <source>
        <dbReference type="Pfam" id="PF00675"/>
    </source>
</evidence>
<proteinExistence type="predicted"/>
<dbReference type="PANTHER" id="PTHR11851">
    <property type="entry name" value="METALLOPROTEASE"/>
    <property type="match status" value="1"/>
</dbReference>
<keyword evidence="4" id="KW-1185">Reference proteome</keyword>
<protein>
    <submittedName>
        <fullName evidence="3">M16 family metallopeptidase</fullName>
    </submittedName>
</protein>
<dbReference type="EMBL" id="JBIPKE010000019">
    <property type="protein sequence ID" value="MFH6985083.1"/>
    <property type="molecule type" value="Genomic_DNA"/>
</dbReference>
<dbReference type="RefSeq" id="WP_395418544.1">
    <property type="nucleotide sequence ID" value="NZ_JBIPKE010000019.1"/>
</dbReference>
<dbReference type="InterPro" id="IPR007863">
    <property type="entry name" value="Peptidase_M16_C"/>
</dbReference>
<organism evidence="3 4">
    <name type="scientific">Marinoscillum luteum</name>
    <dbReference type="NCBI Taxonomy" id="861051"/>
    <lineage>
        <taxon>Bacteria</taxon>
        <taxon>Pseudomonadati</taxon>
        <taxon>Bacteroidota</taxon>
        <taxon>Cytophagia</taxon>
        <taxon>Cytophagales</taxon>
        <taxon>Reichenbachiellaceae</taxon>
        <taxon>Marinoscillum</taxon>
    </lineage>
</organism>
<evidence type="ECO:0000313" key="4">
    <source>
        <dbReference type="Proteomes" id="UP001610063"/>
    </source>
</evidence>
<evidence type="ECO:0000313" key="3">
    <source>
        <dbReference type="EMBL" id="MFH6985083.1"/>
    </source>
</evidence>
<name>A0ABW7NBS1_9BACT</name>
<dbReference type="Pfam" id="PF00675">
    <property type="entry name" value="Peptidase_M16"/>
    <property type="match status" value="1"/>
</dbReference>
<comment type="caution">
    <text evidence="3">The sequence shown here is derived from an EMBL/GenBank/DDBJ whole genome shotgun (WGS) entry which is preliminary data.</text>
</comment>